<evidence type="ECO:0000259" key="3">
    <source>
        <dbReference type="PROSITE" id="PS01124"/>
    </source>
</evidence>
<evidence type="ECO:0000256" key="2">
    <source>
        <dbReference type="ARBA" id="ARBA00023163"/>
    </source>
</evidence>
<name>A0ABQ3HQM2_9ACTN</name>
<dbReference type="SUPFAM" id="SSF46689">
    <property type="entry name" value="Homeodomain-like"/>
    <property type="match status" value="1"/>
</dbReference>
<dbReference type="SMART" id="SM00342">
    <property type="entry name" value="HTH_ARAC"/>
    <property type="match status" value="1"/>
</dbReference>
<comment type="caution">
    <text evidence="4">The sequence shown here is derived from an EMBL/GenBank/DDBJ whole genome shotgun (WGS) entry which is preliminary data.</text>
</comment>
<feature type="domain" description="HTH araC/xylS-type" evidence="3">
    <location>
        <begin position="100"/>
        <end position="163"/>
    </location>
</feature>
<gene>
    <name evidence="4" type="ORF">GCM10011376_27750</name>
</gene>
<keyword evidence="5" id="KW-1185">Reference proteome</keyword>
<sequence>MIDMTGLLVGMSGWARVGSVRSAVSLSTRVPDVAGVSVDCPPPFPPAVPPAVRPAVPGLSAGAATVTVVPHATAGPVDRFRSFVARAVADDGPDSARFRRAMAGESAARFADRIVLERAAHLVRTTARSLQDIADDSGFRGYDVFARAFRREYGDLPSHWRADPTSHVIDAPGEVHVHPSGALRLPARGRMDAADLVVTMVERHIRTLGELLDAAAARTDGEAAPAADGAGVLSALTRAVEQLEELSALVHDSADPGPEDAPAPDGTVPALRARLDRVGPEVVDAVALLATTGRFDEAFVDPFSAAPATRSFGAMLTGMLTDADGLVSLARAELSGRGASWQVPA</sequence>
<dbReference type="InterPro" id="IPR018060">
    <property type="entry name" value="HTH_AraC"/>
</dbReference>
<organism evidence="4 5">
    <name type="scientific">Nocardioides flavus</name>
    <name type="common">ex Wang et al. 2016</name>
    <dbReference type="NCBI Taxonomy" id="2058780"/>
    <lineage>
        <taxon>Bacteria</taxon>
        <taxon>Bacillati</taxon>
        <taxon>Actinomycetota</taxon>
        <taxon>Actinomycetes</taxon>
        <taxon>Propionibacteriales</taxon>
        <taxon>Nocardioidaceae</taxon>
        <taxon>Nocardioides</taxon>
    </lineage>
</organism>
<evidence type="ECO:0000256" key="1">
    <source>
        <dbReference type="ARBA" id="ARBA00023015"/>
    </source>
</evidence>
<keyword evidence="2" id="KW-0804">Transcription</keyword>
<protein>
    <recommendedName>
        <fullName evidence="3">HTH araC/xylS-type domain-containing protein</fullName>
    </recommendedName>
</protein>
<evidence type="ECO:0000313" key="5">
    <source>
        <dbReference type="Proteomes" id="UP000597341"/>
    </source>
</evidence>
<evidence type="ECO:0000313" key="4">
    <source>
        <dbReference type="EMBL" id="GHE18165.1"/>
    </source>
</evidence>
<dbReference type="Gene3D" id="1.10.10.60">
    <property type="entry name" value="Homeodomain-like"/>
    <property type="match status" value="1"/>
</dbReference>
<proteinExistence type="predicted"/>
<dbReference type="PROSITE" id="PS01124">
    <property type="entry name" value="HTH_ARAC_FAMILY_2"/>
    <property type="match status" value="1"/>
</dbReference>
<dbReference type="Proteomes" id="UP000597341">
    <property type="component" value="Unassembled WGS sequence"/>
</dbReference>
<reference evidence="5" key="1">
    <citation type="journal article" date="2019" name="Int. J. Syst. Evol. Microbiol.">
        <title>The Global Catalogue of Microorganisms (GCM) 10K type strain sequencing project: providing services to taxonomists for standard genome sequencing and annotation.</title>
        <authorList>
            <consortium name="The Broad Institute Genomics Platform"/>
            <consortium name="The Broad Institute Genome Sequencing Center for Infectious Disease"/>
            <person name="Wu L."/>
            <person name="Ma J."/>
        </authorList>
    </citation>
    <scope>NUCLEOTIDE SEQUENCE [LARGE SCALE GENOMIC DNA]</scope>
    <source>
        <strain evidence="5">CGMCC 1.12791</strain>
    </source>
</reference>
<dbReference type="EMBL" id="BNAD01000008">
    <property type="protein sequence ID" value="GHE18165.1"/>
    <property type="molecule type" value="Genomic_DNA"/>
</dbReference>
<dbReference type="InterPro" id="IPR009057">
    <property type="entry name" value="Homeodomain-like_sf"/>
</dbReference>
<accession>A0ABQ3HQM2</accession>
<keyword evidence="1" id="KW-0805">Transcription regulation</keyword>
<dbReference type="Pfam" id="PF12833">
    <property type="entry name" value="HTH_18"/>
    <property type="match status" value="1"/>
</dbReference>